<dbReference type="OrthoDB" id="5585746at2759"/>
<keyword evidence="4 7" id="KW-0472">Membrane</keyword>
<dbReference type="AlphaFoldDB" id="A0A0D1WRT7"/>
<evidence type="ECO:0000313" key="8">
    <source>
        <dbReference type="EMBL" id="KIV77796.1"/>
    </source>
</evidence>
<keyword evidence="3 7" id="KW-1133">Transmembrane helix</keyword>
<evidence type="ECO:0000256" key="6">
    <source>
        <dbReference type="SAM" id="MobiDB-lite"/>
    </source>
</evidence>
<feature type="transmembrane region" description="Helical" evidence="7">
    <location>
        <begin position="261"/>
        <end position="279"/>
    </location>
</feature>
<feature type="compositionally biased region" description="Low complexity" evidence="6">
    <location>
        <begin position="12"/>
        <end position="23"/>
    </location>
</feature>
<evidence type="ECO:0000313" key="9">
    <source>
        <dbReference type="Proteomes" id="UP000053599"/>
    </source>
</evidence>
<dbReference type="PANTHER" id="PTHR20855">
    <property type="entry name" value="ADIPOR/PROGESTIN RECEPTOR-RELATED"/>
    <property type="match status" value="1"/>
</dbReference>
<keyword evidence="2 7" id="KW-0812">Transmembrane</keyword>
<evidence type="ECO:0000256" key="5">
    <source>
        <dbReference type="PIRSR" id="PIRSR604254-1"/>
    </source>
</evidence>
<evidence type="ECO:0000256" key="3">
    <source>
        <dbReference type="ARBA" id="ARBA00022989"/>
    </source>
</evidence>
<feature type="region of interest" description="Disordered" evidence="6">
    <location>
        <begin position="1"/>
        <end position="28"/>
    </location>
</feature>
<organism evidence="8 9">
    <name type="scientific">Exophiala sideris</name>
    <dbReference type="NCBI Taxonomy" id="1016849"/>
    <lineage>
        <taxon>Eukaryota</taxon>
        <taxon>Fungi</taxon>
        <taxon>Dikarya</taxon>
        <taxon>Ascomycota</taxon>
        <taxon>Pezizomycotina</taxon>
        <taxon>Eurotiomycetes</taxon>
        <taxon>Chaetothyriomycetidae</taxon>
        <taxon>Chaetothyriales</taxon>
        <taxon>Herpotrichiellaceae</taxon>
        <taxon>Exophiala</taxon>
    </lineage>
</organism>
<sequence>MSCGVPTITVESPPASRASSTARYDQRSSLLARGRRHSYNTSARRQSSVCNADAVFLRVDLFLAELKHRLDRLEKYRQERIVNFDNQLERAYQVLREVRDSCSPYHTGEVLWGAARHRANIVVETFENRYNDLVPSRETLEQKAQVSLRLMENFLSELESGAHSRKKQLMDSGWRKVDDSITATREILEEGFDKALRATDLLTESISHALSRAAETRLIHYDDLPIPWRNNPHILRGYRFNKTKIECIASMFQPSNETVNIWSHTIGLFIVLAIAFYWYPSSATFPLSSKWDVVIAACFFIAACKCLICSAMWHTMNSIADKCLLDRFACVDYTGISFLVAASILSTEWTAFYCEPVSRSIYMTMTAILGVAGVILPWRESFNRADMAWARVAFFVTLAVTGFAPVLQLNYTRGPEWTFYFYAPVAKSLMVYFTGAIIYASQIPEKWWPGLFDYVGGSHNIWHMAVLGGILFHYTAMQEFFQGAFKRANEGCCIG</sequence>
<evidence type="ECO:0000256" key="7">
    <source>
        <dbReference type="SAM" id="Phobius"/>
    </source>
</evidence>
<evidence type="ECO:0008006" key="10">
    <source>
        <dbReference type="Google" id="ProtNLM"/>
    </source>
</evidence>
<dbReference type="GO" id="GO:0016020">
    <property type="term" value="C:membrane"/>
    <property type="evidence" value="ECO:0007669"/>
    <property type="project" value="UniProtKB-SubCell"/>
</dbReference>
<feature type="binding site" evidence="5">
    <location>
        <position position="459"/>
    </location>
    <ligand>
        <name>Zn(2+)</name>
        <dbReference type="ChEBI" id="CHEBI:29105"/>
    </ligand>
</feature>
<reference evidence="8 9" key="1">
    <citation type="submission" date="2015-01" db="EMBL/GenBank/DDBJ databases">
        <title>The Genome Sequence of Exophiala sideris CBS121828.</title>
        <authorList>
            <consortium name="The Broad Institute Genomics Platform"/>
            <person name="Cuomo C."/>
            <person name="de Hoog S."/>
            <person name="Gorbushina A."/>
            <person name="Stielow B."/>
            <person name="Teixiera M."/>
            <person name="Abouelleil A."/>
            <person name="Chapman S.B."/>
            <person name="Priest M."/>
            <person name="Young S.K."/>
            <person name="Wortman J."/>
            <person name="Nusbaum C."/>
            <person name="Birren B."/>
        </authorList>
    </citation>
    <scope>NUCLEOTIDE SEQUENCE [LARGE SCALE GENOMIC DNA]</scope>
    <source>
        <strain evidence="8 9">CBS 121828</strain>
    </source>
</reference>
<feature type="binding site" evidence="5">
    <location>
        <position position="314"/>
    </location>
    <ligand>
        <name>Zn(2+)</name>
        <dbReference type="ChEBI" id="CHEBI:29105"/>
    </ligand>
</feature>
<feature type="transmembrane region" description="Helical" evidence="7">
    <location>
        <begin position="291"/>
        <end position="313"/>
    </location>
</feature>
<keyword evidence="5" id="KW-0862">Zinc</keyword>
<feature type="transmembrane region" description="Helical" evidence="7">
    <location>
        <begin position="333"/>
        <end position="353"/>
    </location>
</feature>
<feature type="transmembrane region" description="Helical" evidence="7">
    <location>
        <begin position="460"/>
        <end position="477"/>
    </location>
</feature>
<comment type="subcellular location">
    <subcellularLocation>
        <location evidence="1">Membrane</location>
        <topology evidence="1">Multi-pass membrane protein</topology>
    </subcellularLocation>
</comment>
<feature type="transmembrane region" description="Helical" evidence="7">
    <location>
        <begin position="419"/>
        <end position="440"/>
    </location>
</feature>
<feature type="binding site" evidence="5">
    <location>
        <position position="463"/>
    </location>
    <ligand>
        <name>Zn(2+)</name>
        <dbReference type="ChEBI" id="CHEBI:29105"/>
    </ligand>
</feature>
<name>A0A0D1WRT7_9EURO</name>
<feature type="transmembrane region" description="Helical" evidence="7">
    <location>
        <begin position="388"/>
        <end position="407"/>
    </location>
</feature>
<dbReference type="PANTHER" id="PTHR20855:SF97">
    <property type="entry name" value="ADIPOR-LIKE RECEPTOR IZH3-RELATED"/>
    <property type="match status" value="1"/>
</dbReference>
<dbReference type="GO" id="GO:0006882">
    <property type="term" value="P:intracellular zinc ion homeostasis"/>
    <property type="evidence" value="ECO:0007669"/>
    <property type="project" value="TreeGrafter"/>
</dbReference>
<dbReference type="HOGENOM" id="CLU_029962_0_0_1"/>
<dbReference type="InterPro" id="IPR004254">
    <property type="entry name" value="AdipoR/HlyIII-related"/>
</dbReference>
<dbReference type="Pfam" id="PF03006">
    <property type="entry name" value="HlyIII"/>
    <property type="match status" value="1"/>
</dbReference>
<protein>
    <recommendedName>
        <fullName evidence="10">IZH family channel protein</fullName>
    </recommendedName>
</protein>
<feature type="transmembrane region" description="Helical" evidence="7">
    <location>
        <begin position="360"/>
        <end position="376"/>
    </location>
</feature>
<dbReference type="Proteomes" id="UP000053599">
    <property type="component" value="Unassembled WGS sequence"/>
</dbReference>
<keyword evidence="5" id="KW-0479">Metal-binding</keyword>
<evidence type="ECO:0000256" key="1">
    <source>
        <dbReference type="ARBA" id="ARBA00004141"/>
    </source>
</evidence>
<accession>A0A0D1WRT7</accession>
<dbReference type="EMBL" id="KN846954">
    <property type="protein sequence ID" value="KIV77796.1"/>
    <property type="molecule type" value="Genomic_DNA"/>
</dbReference>
<dbReference type="STRING" id="1016849.A0A0D1WRT7"/>
<evidence type="ECO:0000256" key="2">
    <source>
        <dbReference type="ARBA" id="ARBA00022692"/>
    </source>
</evidence>
<gene>
    <name evidence="8" type="ORF">PV11_09576</name>
</gene>
<proteinExistence type="predicted"/>
<dbReference type="GO" id="GO:0046872">
    <property type="term" value="F:metal ion binding"/>
    <property type="evidence" value="ECO:0007669"/>
    <property type="project" value="UniProtKB-KW"/>
</dbReference>
<evidence type="ECO:0000256" key="4">
    <source>
        <dbReference type="ARBA" id="ARBA00023136"/>
    </source>
</evidence>
<dbReference type="GO" id="GO:0038023">
    <property type="term" value="F:signaling receptor activity"/>
    <property type="evidence" value="ECO:0007669"/>
    <property type="project" value="TreeGrafter"/>
</dbReference>